<accession>A0A1G9HMI1</accession>
<keyword evidence="2" id="KW-0732">Signal</keyword>
<dbReference type="EMBL" id="FNFF01000019">
    <property type="protein sequence ID" value="SDL14075.1"/>
    <property type="molecule type" value="Genomic_DNA"/>
</dbReference>
<evidence type="ECO:0000256" key="2">
    <source>
        <dbReference type="SAM" id="SignalP"/>
    </source>
</evidence>
<reference evidence="3 4" key="1">
    <citation type="submission" date="2016-10" db="EMBL/GenBank/DDBJ databases">
        <authorList>
            <person name="de Groot N.N."/>
        </authorList>
    </citation>
    <scope>NUCLEOTIDE SEQUENCE [LARGE SCALE GENOMIC DNA]</scope>
    <source>
        <strain evidence="3 4">CGMCC 4.5727</strain>
    </source>
</reference>
<proteinExistence type="predicted"/>
<protein>
    <submittedName>
        <fullName evidence="3">Uncharacterized protein</fullName>
    </submittedName>
</protein>
<keyword evidence="1" id="KW-0812">Transmembrane</keyword>
<evidence type="ECO:0000313" key="3">
    <source>
        <dbReference type="EMBL" id="SDL14075.1"/>
    </source>
</evidence>
<dbReference type="AlphaFoldDB" id="A0A1G9HMI1"/>
<feature type="transmembrane region" description="Helical" evidence="1">
    <location>
        <begin position="31"/>
        <end position="49"/>
    </location>
</feature>
<feature type="signal peptide" evidence="2">
    <location>
        <begin position="1"/>
        <end position="21"/>
    </location>
</feature>
<dbReference type="Proteomes" id="UP000199155">
    <property type="component" value="Unassembled WGS sequence"/>
</dbReference>
<sequence>MATTRTLCILYVLGGALAAHAASVSAVQGAVGYAGGFGAVALLMVVASLREYLAGDERRVAALRAEARARPRVPDYDAIDGAARVALAAACCEMWWTSAGTEHSGGCGRRQQRRAA</sequence>
<name>A0A1G9HMI1_9ACTN</name>
<keyword evidence="1" id="KW-0472">Membrane</keyword>
<dbReference type="RefSeq" id="WP_093616650.1">
    <property type="nucleotide sequence ID" value="NZ_FNFF01000019.1"/>
</dbReference>
<organism evidence="3 4">
    <name type="scientific">Streptomyces indicus</name>
    <dbReference type="NCBI Taxonomy" id="417292"/>
    <lineage>
        <taxon>Bacteria</taxon>
        <taxon>Bacillati</taxon>
        <taxon>Actinomycetota</taxon>
        <taxon>Actinomycetes</taxon>
        <taxon>Kitasatosporales</taxon>
        <taxon>Streptomycetaceae</taxon>
        <taxon>Streptomyces</taxon>
    </lineage>
</organism>
<keyword evidence="4" id="KW-1185">Reference proteome</keyword>
<keyword evidence="1" id="KW-1133">Transmembrane helix</keyword>
<gene>
    <name evidence="3" type="ORF">SAMN05421806_11988</name>
</gene>
<evidence type="ECO:0000313" key="4">
    <source>
        <dbReference type="Proteomes" id="UP000199155"/>
    </source>
</evidence>
<feature type="chain" id="PRO_5039032924" evidence="2">
    <location>
        <begin position="22"/>
        <end position="116"/>
    </location>
</feature>
<evidence type="ECO:0000256" key="1">
    <source>
        <dbReference type="SAM" id="Phobius"/>
    </source>
</evidence>